<feature type="active site" description="Proton donor" evidence="18">
    <location>
        <position position="476"/>
    </location>
</feature>
<comment type="catalytic activity">
    <reaction evidence="16">
        <text>N(4)-(alpha-D-Man-(1-&gt;2)-alpha-D-Man-(1-&gt;2)-alpha-D-Man-(1-&gt;3)-[alpha-D-Man-(1-&gt;2)-alpha-D-Man-(1-&gt;3)-[alpha-D-Man-(1-&gt;2)-alpha-D-Man-(1-&gt;6)]-alpha-D-Man-(1-&gt;6)]-beta-D-Man-(1-&gt;4)-beta-D-GlcNAc-(1-&gt;4)-beta-D-GlcNAc)-L-asparaginyl-[protein] (N-glucan mannose isomer 9A1,2,3B1,2,3) + 4 H2O = N(4)-(alpha-D-Man-(1-&gt;3)-[alpha-D-Man-(1-&gt;3)-[alpha-D-Man-(1-&gt;6)]-alpha-D-Man-(1-&gt;6)]-beta-D-Man-(1-&gt;4)-beta-D-GlcNAc-(1-&gt;4)-beta-D-GlcNAc)-L-asparaginyl-[protein] (N-glucan mannose isomer 5A1,2) + 4 beta-D-mannose</text>
        <dbReference type="Rhea" id="RHEA:56008"/>
        <dbReference type="Rhea" id="RHEA-COMP:14356"/>
        <dbReference type="Rhea" id="RHEA-COMP:14367"/>
        <dbReference type="ChEBI" id="CHEBI:15377"/>
        <dbReference type="ChEBI" id="CHEBI:28563"/>
        <dbReference type="ChEBI" id="CHEBI:59087"/>
        <dbReference type="ChEBI" id="CHEBI:139493"/>
        <dbReference type="EC" id="3.2.1.113"/>
    </reaction>
</comment>
<keyword evidence="8" id="KW-0256">Endoplasmic reticulum</keyword>
<feature type="binding site" evidence="19">
    <location>
        <position position="594"/>
    </location>
    <ligand>
        <name>Ca(2+)</name>
        <dbReference type="ChEBI" id="CHEBI:29108"/>
    </ligand>
</feature>
<evidence type="ECO:0000313" key="24">
    <source>
        <dbReference type="Proteomes" id="UP001187531"/>
    </source>
</evidence>
<evidence type="ECO:0000256" key="8">
    <source>
        <dbReference type="ARBA" id="ARBA00022824"/>
    </source>
</evidence>
<keyword evidence="6 19" id="KW-0479">Metal-binding</keyword>
<dbReference type="SUPFAM" id="SSF48225">
    <property type="entry name" value="Seven-hairpin glycosidases"/>
    <property type="match status" value="1"/>
</dbReference>
<evidence type="ECO:0000256" key="3">
    <source>
        <dbReference type="ARBA" id="ARBA00004922"/>
    </source>
</evidence>
<keyword evidence="9 19" id="KW-0106">Calcium</keyword>
<reference evidence="23" key="1">
    <citation type="submission" date="2023-07" db="EMBL/GenBank/DDBJ databases">
        <title>Chromosome-level genome assembly of Artemia franciscana.</title>
        <authorList>
            <person name="Jo E."/>
        </authorList>
    </citation>
    <scope>NUCLEOTIDE SEQUENCE</scope>
    <source>
        <tissue evidence="23">Whole body</tissue>
    </source>
</reference>
<comment type="similarity">
    <text evidence="4 21">Belongs to the glycosyl hydrolase 47 family.</text>
</comment>
<comment type="subcellular location">
    <subcellularLocation>
        <location evidence="2">Endoplasmic reticulum membrane</location>
        <topology evidence="2">Single-pass type II membrane protein</topology>
    </subcellularLocation>
</comment>
<comment type="cofactor">
    <cofactor evidence="1 19">
        <name>Ca(2+)</name>
        <dbReference type="ChEBI" id="CHEBI:29108"/>
    </cofactor>
</comment>
<keyword evidence="13 20" id="KW-1015">Disulfide bond</keyword>
<dbReference type="PANTHER" id="PTHR11742">
    <property type="entry name" value="MANNOSYL-OLIGOSACCHARIDE ALPHA-1,2-MANNOSIDASE-RELATED"/>
    <property type="match status" value="1"/>
</dbReference>
<dbReference type="GO" id="GO:0005789">
    <property type="term" value="C:endoplasmic reticulum membrane"/>
    <property type="evidence" value="ECO:0007669"/>
    <property type="project" value="UniProtKB-SubCell"/>
</dbReference>
<keyword evidence="5 22" id="KW-0812">Transmembrane</keyword>
<comment type="caution">
    <text evidence="23">The sequence shown here is derived from an EMBL/GenBank/DDBJ whole genome shotgun (WGS) entry which is preliminary data.</text>
</comment>
<evidence type="ECO:0000256" key="14">
    <source>
        <dbReference type="ARBA" id="ARBA00023295"/>
    </source>
</evidence>
<evidence type="ECO:0000256" key="12">
    <source>
        <dbReference type="ARBA" id="ARBA00023136"/>
    </source>
</evidence>
<evidence type="ECO:0000256" key="6">
    <source>
        <dbReference type="ARBA" id="ARBA00022723"/>
    </source>
</evidence>
<keyword evidence="10" id="KW-0735">Signal-anchor</keyword>
<dbReference type="PRINTS" id="PR00747">
    <property type="entry name" value="GLYHDRLASE47"/>
</dbReference>
<protein>
    <recommendedName>
        <fullName evidence="21">alpha-1,2-Mannosidase</fullName>
        <ecNumber evidence="21">3.2.1.-</ecNumber>
    </recommendedName>
</protein>
<feature type="active site" evidence="18">
    <location>
        <position position="367"/>
    </location>
</feature>
<dbReference type="Gene3D" id="1.50.10.10">
    <property type="match status" value="1"/>
</dbReference>
<dbReference type="InterPro" id="IPR050749">
    <property type="entry name" value="Glycosyl_Hydrolase_47"/>
</dbReference>
<evidence type="ECO:0000256" key="17">
    <source>
        <dbReference type="ARBA" id="ARBA00053655"/>
    </source>
</evidence>
<organism evidence="23 24">
    <name type="scientific">Artemia franciscana</name>
    <name type="common">Brine shrimp</name>
    <name type="synonym">Artemia sanfranciscana</name>
    <dbReference type="NCBI Taxonomy" id="6661"/>
    <lineage>
        <taxon>Eukaryota</taxon>
        <taxon>Metazoa</taxon>
        <taxon>Ecdysozoa</taxon>
        <taxon>Arthropoda</taxon>
        <taxon>Crustacea</taxon>
        <taxon>Branchiopoda</taxon>
        <taxon>Anostraca</taxon>
        <taxon>Artemiidae</taxon>
        <taxon>Artemia</taxon>
    </lineage>
</organism>
<dbReference type="PANTHER" id="PTHR11742:SF55">
    <property type="entry name" value="ENDOPLASMIC RETICULUM MANNOSYL-OLIGOSACCHARIDE 1,2-ALPHA-MANNOSIDASE"/>
    <property type="match status" value="1"/>
</dbReference>
<keyword evidence="7 21" id="KW-0378">Hydrolase</keyword>
<evidence type="ECO:0000256" key="1">
    <source>
        <dbReference type="ARBA" id="ARBA00001913"/>
    </source>
</evidence>
<accession>A0AA88I3Z9</accession>
<evidence type="ECO:0000256" key="19">
    <source>
        <dbReference type="PIRSR" id="PIRSR601382-2"/>
    </source>
</evidence>
<feature type="disulfide bond" evidence="20">
    <location>
        <begin position="433"/>
        <end position="462"/>
    </location>
</feature>
<dbReference type="GO" id="GO:0034976">
    <property type="term" value="P:response to endoplasmic reticulum stress"/>
    <property type="evidence" value="ECO:0007669"/>
    <property type="project" value="UniProtKB-ARBA"/>
</dbReference>
<evidence type="ECO:0000256" key="7">
    <source>
        <dbReference type="ARBA" id="ARBA00022801"/>
    </source>
</evidence>
<evidence type="ECO:0000256" key="9">
    <source>
        <dbReference type="ARBA" id="ARBA00022837"/>
    </source>
</evidence>
<evidence type="ECO:0000256" key="11">
    <source>
        <dbReference type="ARBA" id="ARBA00022989"/>
    </source>
</evidence>
<evidence type="ECO:0000313" key="23">
    <source>
        <dbReference type="EMBL" id="KAK2719391.1"/>
    </source>
</evidence>
<comment type="catalytic activity">
    <reaction evidence="15">
        <text>N(4)-(alpha-D-Man-(1-&gt;2)-alpha-D-Man-(1-&gt;2)-alpha-D-Man-(1-&gt;3)-[alpha-D-Man-(1-&gt;3)-[alpha-D-Man-(1-&gt;2)-alpha-D-Man-(1-&gt;6)]-alpha-D-Man-(1-&gt;6)]-beta-D-Man-(1-&gt;4)-beta-D-GlcNAc-(1-&gt;4)-beta-D-GlcNAc)-L-asparaginyl-[protein] (N-glucan mannose isomer 8A1,2,3B1,3) + 3 H2O = N(4)-(alpha-D-Man-(1-&gt;3)-[alpha-D-Man-(1-&gt;3)-[alpha-D-Man-(1-&gt;6)]-alpha-D-Man-(1-&gt;6)]-beta-D-Man-(1-&gt;4)-beta-D-GlcNAc-(1-&gt;4)-beta-D-GlcNAc)-L-asparaginyl-[protein] (N-glucan mannose isomer 5A1,2) + 3 beta-D-mannose</text>
        <dbReference type="Rhea" id="RHEA:56028"/>
        <dbReference type="Rhea" id="RHEA-COMP:14358"/>
        <dbReference type="Rhea" id="RHEA-COMP:14367"/>
        <dbReference type="ChEBI" id="CHEBI:15377"/>
        <dbReference type="ChEBI" id="CHEBI:28563"/>
        <dbReference type="ChEBI" id="CHEBI:59087"/>
        <dbReference type="ChEBI" id="CHEBI:60628"/>
        <dbReference type="EC" id="3.2.1.113"/>
    </reaction>
</comment>
<gene>
    <name evidence="23" type="ORF">QYM36_005021</name>
</gene>
<evidence type="ECO:0000256" key="21">
    <source>
        <dbReference type="RuleBase" id="RU361193"/>
    </source>
</evidence>
<evidence type="ECO:0000256" key="16">
    <source>
        <dbReference type="ARBA" id="ARBA00048605"/>
    </source>
</evidence>
<dbReference type="EMBL" id="JAVRJZ010000008">
    <property type="protein sequence ID" value="KAK2719391.1"/>
    <property type="molecule type" value="Genomic_DNA"/>
</dbReference>
<evidence type="ECO:0000256" key="10">
    <source>
        <dbReference type="ARBA" id="ARBA00022968"/>
    </source>
</evidence>
<evidence type="ECO:0000256" key="5">
    <source>
        <dbReference type="ARBA" id="ARBA00022692"/>
    </source>
</evidence>
<keyword evidence="11 22" id="KW-1133">Transmembrane helix</keyword>
<evidence type="ECO:0000256" key="4">
    <source>
        <dbReference type="ARBA" id="ARBA00007658"/>
    </source>
</evidence>
<feature type="transmembrane region" description="Helical" evidence="22">
    <location>
        <begin position="37"/>
        <end position="56"/>
    </location>
</feature>
<feature type="active site" description="Proton donor" evidence="18">
    <location>
        <position position="235"/>
    </location>
</feature>
<dbReference type="Pfam" id="PF01532">
    <property type="entry name" value="Glyco_hydro_47"/>
    <property type="match status" value="1"/>
</dbReference>
<evidence type="ECO:0000256" key="2">
    <source>
        <dbReference type="ARBA" id="ARBA00004648"/>
    </source>
</evidence>
<evidence type="ECO:0000256" key="18">
    <source>
        <dbReference type="PIRSR" id="PIRSR601382-1"/>
    </source>
</evidence>
<keyword evidence="14 21" id="KW-0326">Glycosidase</keyword>
<keyword evidence="24" id="KW-1185">Reference proteome</keyword>
<dbReference type="GO" id="GO:0005975">
    <property type="term" value="P:carbohydrate metabolic process"/>
    <property type="evidence" value="ECO:0007669"/>
    <property type="project" value="InterPro"/>
</dbReference>
<evidence type="ECO:0000256" key="20">
    <source>
        <dbReference type="PIRSR" id="PIRSR601382-3"/>
    </source>
</evidence>
<proteinExistence type="inferred from homology"/>
<evidence type="ECO:0000256" key="13">
    <source>
        <dbReference type="ARBA" id="ARBA00023157"/>
    </source>
</evidence>
<feature type="active site" evidence="18">
    <location>
        <position position="504"/>
    </location>
</feature>
<dbReference type="AlphaFoldDB" id="A0AA88I3Z9"/>
<dbReference type="EC" id="3.2.1.-" evidence="21"/>
<keyword evidence="12 22" id="KW-0472">Membrane</keyword>
<dbReference type="FunFam" id="1.50.10.10:FF:000010">
    <property type="entry name" value="alpha-1,2-Mannosidase"/>
    <property type="match status" value="1"/>
</dbReference>
<dbReference type="InterPro" id="IPR001382">
    <property type="entry name" value="Glyco_hydro_47"/>
</dbReference>
<dbReference type="InterPro" id="IPR012341">
    <property type="entry name" value="6hp_glycosidase-like_sf"/>
</dbReference>
<evidence type="ECO:0000256" key="15">
    <source>
        <dbReference type="ARBA" id="ARBA00047669"/>
    </source>
</evidence>
<name>A0AA88I3Z9_ARTSF</name>
<dbReference type="InterPro" id="IPR036026">
    <property type="entry name" value="Seven-hairpin_glycosidases"/>
</dbReference>
<dbReference type="GO" id="GO:0004571">
    <property type="term" value="F:mannosyl-oligosaccharide 1,2-alpha-mannosidase activity"/>
    <property type="evidence" value="ECO:0007669"/>
    <property type="project" value="UniProtKB-EC"/>
</dbReference>
<dbReference type="GO" id="GO:0010498">
    <property type="term" value="P:proteasomal protein catabolic process"/>
    <property type="evidence" value="ECO:0007669"/>
    <property type="project" value="UniProtKB-ARBA"/>
</dbReference>
<comment type="function">
    <text evidence="17">Involved in glycoprotein quality control targeting of misfolded glycoproteins for degradation. It primarily trims a single alpha-1,2-linked mannose residue from Man(9)GlcNAc(2) to produce Man(8)GlcNAc(2), but at high enzyme concentrations, as found in the ER quality control compartment (ERQC), it further trims the carbohydrates to Man(5-6)GlcNAc(2).</text>
</comment>
<comment type="pathway">
    <text evidence="3">Protein modification; protein glycosylation.</text>
</comment>
<dbReference type="Proteomes" id="UP001187531">
    <property type="component" value="Unassembled WGS sequence"/>
</dbReference>
<sequence>MFGYGDRVSYDTEALRNIYPQKSLWRRWNSLSRFQKNLISLTMVGVFVCVFIFVSMDMSSGLPGVNMANRLPDWRDQNILDLSYPNASNKFLGPLGPPVVGFNKDESVKRGDIRPLSREEEEEQIRVGEIPQKKEDQVVSKPKKLMFSGPKNEKQEAVVSAFRHAWKGYSEYAWGHDHLKPVSRTYNDWFTLKLTMIDSLDTIYIMGLNEEFDKAKAHLQSEFRLDINKDVNVFETTIRVMGGLLSAYHLSGDEFFLEKALDLGNRLMPAFNTAWGVPWADINLNTLKPHPPSWNSDSTTSEVTTIQLELRDLTRCTGINTFENAGAKVSEHIHTLQKKDGLVPIFISPMNGEFRKHSTITLGARGDSYYEYLLKQWIQTGMTVDYLKEDYIDSVSGMVKHLFKRSGPSGYLFVGELASGGSDFRPKMDHLVCFLPGTLALGTLFGMPQEHLRLAEELIHTCYKTYAIQPTGLAPEITHFNLQKDADSDFVVKSNDAHNLLRPETIEGLWYMYYVTKNTTYQDWAWEIFQAFEKYTKVTHGYTSIGNVKSTTQTKPLDKMESFFLGETLKYLYLIFADNGVEGPLDLNKFVFNTEAHPLPIYNS</sequence>
<dbReference type="GO" id="GO:0005509">
    <property type="term" value="F:calcium ion binding"/>
    <property type="evidence" value="ECO:0007669"/>
    <property type="project" value="InterPro"/>
</dbReference>
<evidence type="ECO:0000256" key="22">
    <source>
        <dbReference type="SAM" id="Phobius"/>
    </source>
</evidence>